<dbReference type="PANTHER" id="PTHR30188">
    <property type="entry name" value="ABC TRANSPORTER PERMEASE PROTEIN-RELATED"/>
    <property type="match status" value="1"/>
</dbReference>
<dbReference type="OrthoDB" id="3745645at2"/>
<accession>H0E5R4</accession>
<dbReference type="PANTHER" id="PTHR30188:SF13">
    <property type="entry name" value="CONSERVED HYPOTHETICAL INTEGRAL MEMBRANE PROTEIN YRBE3B"/>
    <property type="match status" value="1"/>
</dbReference>
<comment type="caution">
    <text evidence="2">The sequence shown here is derived from an EMBL/GenBank/DDBJ whole genome shotgun (WGS) entry which is preliminary data.</text>
</comment>
<reference evidence="2 3" key="1">
    <citation type="journal article" date="2013" name="Biodegradation">
        <title>Quantitative proteomic analysis of ibuprofen-degrading Patulibacter sp. strain I11.</title>
        <authorList>
            <person name="Almeida B."/>
            <person name="Kjeldal H."/>
            <person name="Lolas I."/>
            <person name="Knudsen A.D."/>
            <person name="Carvalho G."/>
            <person name="Nielsen K.L."/>
            <person name="Barreto Crespo M.T."/>
            <person name="Stensballe A."/>
            <person name="Nielsen J.L."/>
        </authorList>
    </citation>
    <scope>NUCLEOTIDE SEQUENCE [LARGE SCALE GENOMIC DNA]</scope>
    <source>
        <strain evidence="2 3">I11</strain>
    </source>
</reference>
<proteinExistence type="predicted"/>
<gene>
    <name evidence="2" type="ORF">PAI11_21630</name>
</gene>
<feature type="transmembrane region" description="Helical" evidence="1">
    <location>
        <begin position="201"/>
        <end position="224"/>
    </location>
</feature>
<keyword evidence="3" id="KW-1185">Reference proteome</keyword>
<evidence type="ECO:0000256" key="1">
    <source>
        <dbReference type="SAM" id="Phobius"/>
    </source>
</evidence>
<dbReference type="GO" id="GO:0005548">
    <property type="term" value="F:phospholipid transporter activity"/>
    <property type="evidence" value="ECO:0007669"/>
    <property type="project" value="TreeGrafter"/>
</dbReference>
<keyword evidence="1" id="KW-0472">Membrane</keyword>
<evidence type="ECO:0000313" key="3">
    <source>
        <dbReference type="Proteomes" id="UP000005143"/>
    </source>
</evidence>
<feature type="transmembrane region" description="Helical" evidence="1">
    <location>
        <begin position="159"/>
        <end position="181"/>
    </location>
</feature>
<sequence length="270" mass="28589">MAVRAAGRRAREVRDGLDALGDGAEFAWRVASGALSSRIRRYLVEVLRQASLLITGSVLIVLGLVFALGLAIGIEGAYASKIVGAPSVAGAFAAIADLREIAPYAFGYMMAAKVSTGYVAEIGTMQIAEEVDALEVMGLDSVLFLCSTRLLGTWLILPFVYAIAIVVSYVGSFVAVVMQVGQVSAGGYLELFWKFQSPQDYLFSGIKGMTMATFVVLVGCYYGYRVRGGPVDVGRATARAMVVNLIGVHVIGILGSQLFWGGMPRLPIGG</sequence>
<feature type="transmembrane region" description="Helical" evidence="1">
    <location>
        <begin position="236"/>
        <end position="260"/>
    </location>
</feature>
<evidence type="ECO:0008006" key="4">
    <source>
        <dbReference type="Google" id="ProtNLM"/>
    </source>
</evidence>
<dbReference type="EMBL" id="AGUD01000192">
    <property type="protein sequence ID" value="EHN11027.1"/>
    <property type="molecule type" value="Genomic_DNA"/>
</dbReference>
<dbReference type="AlphaFoldDB" id="H0E5R4"/>
<keyword evidence="1" id="KW-0812">Transmembrane</keyword>
<feature type="transmembrane region" description="Helical" evidence="1">
    <location>
        <begin position="50"/>
        <end position="72"/>
    </location>
</feature>
<protein>
    <recommendedName>
        <fullName evidence="4">ABC transporter permease</fullName>
    </recommendedName>
</protein>
<dbReference type="RefSeq" id="WP_007574763.1">
    <property type="nucleotide sequence ID" value="NZ_AGUD01000192.1"/>
</dbReference>
<dbReference type="Pfam" id="PF02405">
    <property type="entry name" value="MlaE"/>
    <property type="match status" value="1"/>
</dbReference>
<dbReference type="GO" id="GO:0043190">
    <property type="term" value="C:ATP-binding cassette (ABC) transporter complex"/>
    <property type="evidence" value="ECO:0007669"/>
    <property type="project" value="InterPro"/>
</dbReference>
<name>H0E5R4_9ACTN</name>
<evidence type="ECO:0000313" key="2">
    <source>
        <dbReference type="EMBL" id="EHN11027.1"/>
    </source>
</evidence>
<organism evidence="2 3">
    <name type="scientific">Patulibacter medicamentivorans</name>
    <dbReference type="NCBI Taxonomy" id="1097667"/>
    <lineage>
        <taxon>Bacteria</taxon>
        <taxon>Bacillati</taxon>
        <taxon>Actinomycetota</taxon>
        <taxon>Thermoleophilia</taxon>
        <taxon>Solirubrobacterales</taxon>
        <taxon>Patulibacteraceae</taxon>
        <taxon>Patulibacter</taxon>
    </lineage>
</organism>
<keyword evidence="1" id="KW-1133">Transmembrane helix</keyword>
<dbReference type="InterPro" id="IPR030802">
    <property type="entry name" value="Permease_MalE"/>
</dbReference>
<feature type="transmembrane region" description="Helical" evidence="1">
    <location>
        <begin position="78"/>
        <end position="96"/>
    </location>
</feature>
<dbReference type="Proteomes" id="UP000005143">
    <property type="component" value="Unassembled WGS sequence"/>
</dbReference>